<dbReference type="InterPro" id="IPR043519">
    <property type="entry name" value="NT_sf"/>
</dbReference>
<sequence length="112" mass="12620">MTSIKIKNDGKEISCGSYNHCLKNCRIAQEKYGDKLVSVVLFGSVARGMQEMTDIAVILKIQLLKVRLKSGAGIGNANSKHFRPCPLPFRTTSLFSSVKFKYREFDYHSQDD</sequence>
<evidence type="ECO:0000313" key="1">
    <source>
        <dbReference type="EMBL" id="HGE66051.1"/>
    </source>
</evidence>
<dbReference type="EMBL" id="DTPI01000021">
    <property type="protein sequence ID" value="HGE66051.1"/>
    <property type="molecule type" value="Genomic_DNA"/>
</dbReference>
<dbReference type="Gene3D" id="3.30.460.10">
    <property type="entry name" value="Beta Polymerase, domain 2"/>
    <property type="match status" value="1"/>
</dbReference>
<gene>
    <name evidence="1" type="ORF">ENX77_02825</name>
</gene>
<comment type="caution">
    <text evidence="1">The sequence shown here is derived from an EMBL/GenBank/DDBJ whole genome shotgun (WGS) entry which is preliminary data.</text>
</comment>
<organism evidence="1">
    <name type="scientific">Geoglobus ahangari</name>
    <dbReference type="NCBI Taxonomy" id="113653"/>
    <lineage>
        <taxon>Archaea</taxon>
        <taxon>Methanobacteriati</taxon>
        <taxon>Methanobacteriota</taxon>
        <taxon>Archaeoglobi</taxon>
        <taxon>Archaeoglobales</taxon>
        <taxon>Archaeoglobaceae</taxon>
        <taxon>Geoglobus</taxon>
    </lineage>
</organism>
<name>A0A7C3UBL6_9EURY</name>
<reference evidence="1" key="1">
    <citation type="journal article" date="2020" name="mSystems">
        <title>Genome- and Community-Level Interaction Insights into Carbon Utilization and Element Cycling Functions of Hydrothermarchaeota in Hydrothermal Sediment.</title>
        <authorList>
            <person name="Zhou Z."/>
            <person name="Liu Y."/>
            <person name="Xu W."/>
            <person name="Pan J."/>
            <person name="Luo Z.H."/>
            <person name="Li M."/>
        </authorList>
    </citation>
    <scope>NUCLEOTIDE SEQUENCE [LARGE SCALE GENOMIC DNA]</scope>
    <source>
        <strain evidence="1">SpSt-97</strain>
    </source>
</reference>
<keyword evidence="1" id="KW-0808">Transferase</keyword>
<dbReference type="SUPFAM" id="SSF81301">
    <property type="entry name" value="Nucleotidyltransferase"/>
    <property type="match status" value="1"/>
</dbReference>
<proteinExistence type="predicted"/>
<dbReference type="CDD" id="cd05403">
    <property type="entry name" value="NT_KNTase_like"/>
    <property type="match status" value="1"/>
</dbReference>
<dbReference type="AlphaFoldDB" id="A0A7C3UBL6"/>
<dbReference type="GO" id="GO:0016740">
    <property type="term" value="F:transferase activity"/>
    <property type="evidence" value="ECO:0007669"/>
    <property type="project" value="UniProtKB-KW"/>
</dbReference>
<protein>
    <submittedName>
        <fullName evidence="1">Nucleotidyltransferase domain-containing protein</fullName>
    </submittedName>
</protein>
<accession>A0A7C3UBL6</accession>